<dbReference type="InterPro" id="IPR014016">
    <property type="entry name" value="UvrD-like_ATP-bd"/>
</dbReference>
<dbReference type="GO" id="GO:0005829">
    <property type="term" value="C:cytosol"/>
    <property type="evidence" value="ECO:0007669"/>
    <property type="project" value="TreeGrafter"/>
</dbReference>
<evidence type="ECO:0000256" key="1">
    <source>
        <dbReference type="ARBA" id="ARBA00022722"/>
    </source>
</evidence>
<dbReference type="InterPro" id="IPR027417">
    <property type="entry name" value="P-loop_NTPase"/>
</dbReference>
<dbReference type="CDD" id="cd22352">
    <property type="entry name" value="RecB_C-like"/>
    <property type="match status" value="1"/>
</dbReference>
<evidence type="ECO:0000256" key="10">
    <source>
        <dbReference type="ARBA" id="ARBA00023125"/>
    </source>
</evidence>
<organism evidence="20 21">
    <name type="scientific">Pseudoxanthomonas suwonensis</name>
    <dbReference type="NCBI Taxonomy" id="314722"/>
    <lineage>
        <taxon>Bacteria</taxon>
        <taxon>Pseudomonadati</taxon>
        <taxon>Pseudomonadota</taxon>
        <taxon>Gammaproteobacteria</taxon>
        <taxon>Lysobacterales</taxon>
        <taxon>Lysobacteraceae</taxon>
        <taxon>Pseudoxanthomonas</taxon>
    </lineage>
</organism>
<feature type="region of interest" description="Nuclease activity, interacts with RecD and RecA" evidence="15">
    <location>
        <begin position="920"/>
        <end position="1218"/>
    </location>
</feature>
<feature type="domain" description="UvrD-like helicase C-terminal" evidence="19">
    <location>
        <begin position="510"/>
        <end position="778"/>
    </location>
</feature>
<dbReference type="PATRIC" id="fig|314722.6.peg.1775"/>
<comment type="catalytic activity">
    <reaction evidence="13 15">
        <text>Couples ATP hydrolysis with the unwinding of duplex DNA by translocating in the 3'-5' direction.</text>
        <dbReference type="EC" id="5.6.2.4"/>
    </reaction>
</comment>
<evidence type="ECO:0000256" key="6">
    <source>
        <dbReference type="ARBA" id="ARBA00022806"/>
    </source>
</evidence>
<dbReference type="PANTHER" id="PTHR11070">
    <property type="entry name" value="UVRD / RECB / PCRA DNA HELICASE FAMILY MEMBER"/>
    <property type="match status" value="1"/>
</dbReference>
<dbReference type="Gene3D" id="3.40.50.300">
    <property type="entry name" value="P-loop containing nucleotide triphosphate hydrolases"/>
    <property type="match status" value="2"/>
</dbReference>
<dbReference type="EC" id="5.6.2.4" evidence="15"/>
<protein>
    <recommendedName>
        <fullName evidence="15">RecBCD enzyme subunit RecB</fullName>
        <ecNumber evidence="15">3.1.11.5</ecNumber>
        <ecNumber evidence="15">5.6.2.4</ecNumber>
    </recommendedName>
    <alternativeName>
        <fullName evidence="15">DNA 3'-5' helicase subunit RecB</fullName>
    </alternativeName>
    <alternativeName>
        <fullName evidence="15">Exonuclease V subunit RecB</fullName>
        <shortName evidence="15">ExoV subunit RecB</shortName>
    </alternativeName>
    <alternativeName>
        <fullName evidence="15">Helicase/nuclease RecBCD subunit RecB</fullName>
    </alternativeName>
</protein>
<dbReference type="PROSITE" id="PS51217">
    <property type="entry name" value="UVRD_HELICASE_CTER"/>
    <property type="match status" value="1"/>
</dbReference>
<dbReference type="HAMAP" id="MF_01485">
    <property type="entry name" value="RecB"/>
    <property type="match status" value="1"/>
</dbReference>
<name>A0A0E3Z1Q8_9GAMM</name>
<evidence type="ECO:0000256" key="14">
    <source>
        <dbReference type="ARBA" id="ARBA00048988"/>
    </source>
</evidence>
<dbReference type="KEGG" id="psuw:WQ53_08270"/>
<dbReference type="SUPFAM" id="SSF52980">
    <property type="entry name" value="Restriction endonuclease-like"/>
    <property type="match status" value="1"/>
</dbReference>
<dbReference type="GO" id="GO:0043138">
    <property type="term" value="F:3'-5' DNA helicase activity"/>
    <property type="evidence" value="ECO:0007669"/>
    <property type="project" value="UniProtKB-UniRule"/>
</dbReference>
<feature type="active site" description="For nuclease activity" evidence="15">
    <location>
        <position position="1117"/>
    </location>
</feature>
<evidence type="ECO:0000256" key="13">
    <source>
        <dbReference type="ARBA" id="ARBA00034617"/>
    </source>
</evidence>
<comment type="function">
    <text evidence="15">A helicase/nuclease that prepares dsDNA breaks (DSB) for recombinational DNA repair. Binds to DSBs and unwinds DNA via a highly rapid and processive ATP-dependent bidirectional helicase activity. Unwinds dsDNA until it encounters a Chi (crossover hotspot instigator) sequence from the 3' direction. Cuts ssDNA a few nucleotides 3' to the Chi site. The properties and activities of the enzyme are changed at Chi. The Chi-altered holoenzyme produces a long 3'-ssDNA overhang and facilitates RecA-binding to the ssDNA for homologous DNA recombination and repair. Holoenzyme degrades any linearized DNA that is unable to undergo homologous recombination. In the holoenzyme this subunit contributes ATPase, 3'-5' helicase, exonuclease activity and loads RecA onto ssDNA.</text>
</comment>
<evidence type="ECO:0000256" key="5">
    <source>
        <dbReference type="ARBA" id="ARBA00022801"/>
    </source>
</evidence>
<keyword evidence="12 15" id="KW-0413">Isomerase</keyword>
<dbReference type="PROSITE" id="PS51198">
    <property type="entry name" value="UVRD_HELICASE_ATP_BIND"/>
    <property type="match status" value="1"/>
</dbReference>
<dbReference type="InterPro" id="IPR014017">
    <property type="entry name" value="DNA_helicase_UvrD-like_C"/>
</dbReference>
<feature type="region of interest" description="Disordered" evidence="17">
    <location>
        <begin position="933"/>
        <end position="965"/>
    </location>
</feature>
<evidence type="ECO:0000256" key="12">
    <source>
        <dbReference type="ARBA" id="ARBA00023235"/>
    </source>
</evidence>
<dbReference type="Pfam" id="PF00580">
    <property type="entry name" value="UvrD-helicase"/>
    <property type="match status" value="1"/>
</dbReference>
<feature type="region of interest" description="DNA-binding and helicase activity, interacts with RecC" evidence="15">
    <location>
        <begin position="1"/>
        <end position="900"/>
    </location>
</feature>
<gene>
    <name evidence="15" type="primary">recB</name>
    <name evidence="20" type="ORF">WQ53_08270</name>
</gene>
<keyword evidence="8 15" id="KW-0067">ATP-binding</keyword>
<feature type="binding site" evidence="15">
    <location>
        <position position="1117"/>
    </location>
    <ligand>
        <name>Mg(2+)</name>
        <dbReference type="ChEBI" id="CHEBI:18420"/>
    </ligand>
</feature>
<evidence type="ECO:0000256" key="7">
    <source>
        <dbReference type="ARBA" id="ARBA00022839"/>
    </source>
</evidence>
<keyword evidence="5 15" id="KW-0378">Hydrolase</keyword>
<dbReference type="Proteomes" id="UP000033067">
    <property type="component" value="Chromosome"/>
</dbReference>
<keyword evidence="2 15" id="KW-0479">Metal-binding</keyword>
<feature type="binding site" evidence="15">
    <location>
        <position position="980"/>
    </location>
    <ligand>
        <name>Mg(2+)</name>
        <dbReference type="ChEBI" id="CHEBI:18420"/>
    </ligand>
</feature>
<dbReference type="GO" id="GO:0000724">
    <property type="term" value="P:double-strand break repair via homologous recombination"/>
    <property type="evidence" value="ECO:0007669"/>
    <property type="project" value="UniProtKB-UniRule"/>
</dbReference>
<evidence type="ECO:0000313" key="20">
    <source>
        <dbReference type="EMBL" id="AKC86752.1"/>
    </source>
</evidence>
<keyword evidence="11 15" id="KW-0234">DNA repair</keyword>
<comment type="miscellaneous">
    <text evidence="15">In the RecBCD complex, RecB has a slow 3'-5' helicase, an exonuclease activity and loads RecA onto ssDNA, RecD has a fast 5'-3' helicase activity, while RecC stimulates the ATPase and processivity of the RecB helicase and contributes to recognition of the Chi site.</text>
</comment>
<keyword evidence="1 15" id="KW-0540">Nuclease</keyword>
<dbReference type="Gene3D" id="3.90.320.10">
    <property type="match status" value="1"/>
</dbReference>
<dbReference type="SUPFAM" id="SSF52540">
    <property type="entry name" value="P-loop containing nucleoside triphosphate hydrolases"/>
    <property type="match status" value="1"/>
</dbReference>
<sequence>MSARASDRGEDAYLTLPLTGVQAIEASAGTGKTFTLATLVVRLVLERALPVERILAVTFTEAATQELRARVRKRLLLAADLASGQADDDASPEAALTAGLIQAHLEASGESRATVAGHLREAADGIDQAAVFTIHGFCARVLREHALESGQGFHAPELLGNDIHLREAIAADLWRAHAVDGDSVDDLAALWPQGPRALAQDLPALVREPVLRPEPADALPDPTPLLHAAAQRLVEAGRTHGETFRVALLDAVEGKVLHGGSYKAAWIEDLFAALRRWCEAGDAQVPFEHPKLAQLHRKTLQERTSVKAAGRTPDSPVCAAVEDYATALAQLGDYRQARQVALLHRLRGDARRRLARLKQQLRVQTYDDLIDRVADAMDGAQAGALVARLREQYAIALVDEFQDTDPRQWRIFDRVFGAGSDDPALFVIGDPKQAIYGFRGGDVETYLAARATASEAPPLAHNFRSRPAVLGAVEALYVQADAALAAAAAYGAAEASAFLDPRIRFHPVQPGGKRTDADYLRDGTPAPALVLWQAPAPEPGEDGRRKPHDAHSSRELATAACVAAIHAVLADARAGRAAIDGRPVQPGDIAVLVRKHHEATRIREALAAAGIPAVAAGKQSLFATAEAHELHALLQALLHGSDDGRLRAALATVLVGEDAHRIAALDGEGATLRQWHMTALGWRERLQQGGPLALVGDLCAQQATRLLGLVDGERRLTNYLQLAEQLQEAQRGAPGLHALGDWLERSIAEASADDEAQLLRLESDARRVQVVTLHKSKGLEYPLVFLPYVGIGGKAPEPGRRVVVHEGDHRVLQWKLQDETRWKEIAERWKTAQRAEDARLLYVGLTRARDALWLATGEFYNHAQSPLWPMVKDATALAARAPQAIVIDRAAPQDNLPWLPPEAEGEVPPARTGTRALASDWWVYSFTQLANADAGGDTSSAATQPAAGGRDEPADAGEAAPADDGFDPRFAGSRFGVVLHEVFENADFAAWRHWRSGDDPPAGEHGRIIEALGHGGYAAADLDDGIALLTALAGRTLTVPLPEGTRLADLPDQQRRAEIEFQFALAPTRVDQLLALLHRHGVLRTRQGFGGRRRLEGLMTGLIDLTYLHDGRWYVLDYKSNRLPGYGPAQLAEAMDHSEYPLQALIYTVALHRWLRFRLGDRYDYARDFGGVRYLFCRGVDPGAAEAPGVQAWTFAPALVHAVDALFAGQAQSAGEAA</sequence>
<comment type="catalytic activity">
    <reaction evidence="14 15">
        <text>ATP + H2O = ADP + phosphate + H(+)</text>
        <dbReference type="Rhea" id="RHEA:13065"/>
        <dbReference type="ChEBI" id="CHEBI:15377"/>
        <dbReference type="ChEBI" id="CHEBI:15378"/>
        <dbReference type="ChEBI" id="CHEBI:30616"/>
        <dbReference type="ChEBI" id="CHEBI:43474"/>
        <dbReference type="ChEBI" id="CHEBI:456216"/>
        <dbReference type="EC" id="5.6.2.4"/>
    </reaction>
</comment>
<dbReference type="GO" id="GO:0016887">
    <property type="term" value="F:ATP hydrolysis activity"/>
    <property type="evidence" value="ECO:0007669"/>
    <property type="project" value="RHEA"/>
</dbReference>
<evidence type="ECO:0000256" key="15">
    <source>
        <dbReference type="HAMAP-Rule" id="MF_01485"/>
    </source>
</evidence>
<evidence type="ECO:0000256" key="11">
    <source>
        <dbReference type="ARBA" id="ARBA00023204"/>
    </source>
</evidence>
<dbReference type="GO" id="GO:0000287">
    <property type="term" value="F:magnesium ion binding"/>
    <property type="evidence" value="ECO:0007669"/>
    <property type="project" value="UniProtKB-UniRule"/>
</dbReference>
<dbReference type="PANTHER" id="PTHR11070:SF23">
    <property type="entry name" value="RECBCD ENZYME SUBUNIT RECB"/>
    <property type="match status" value="1"/>
</dbReference>
<dbReference type="EC" id="3.1.11.5" evidence="15"/>
<dbReference type="OrthoDB" id="9810135at2"/>
<evidence type="ECO:0000256" key="4">
    <source>
        <dbReference type="ARBA" id="ARBA00022763"/>
    </source>
</evidence>
<dbReference type="Gene3D" id="1.10.3170.10">
    <property type="entry name" value="Recbcd, chain B, domain 2"/>
    <property type="match status" value="1"/>
</dbReference>
<comment type="similarity">
    <text evidence="15">Belongs to the helicase family. UvrD subfamily.</text>
</comment>
<comment type="domain">
    <text evidence="15">The N-terminal DNA-binding domain is a ssDNA-dependent ATPase and has ATP-dependent 3'-5' helicase function. This domain interacts with RecC.</text>
</comment>
<comment type="domain">
    <text evidence="15">The C-terminal domain has nuclease activity and interacts with RecD. It interacts with RecA, facilitating its loading onto ssDNA.</text>
</comment>
<dbReference type="AlphaFoldDB" id="A0A0E3Z1Q8"/>
<evidence type="ECO:0000313" key="21">
    <source>
        <dbReference type="Proteomes" id="UP000033067"/>
    </source>
</evidence>
<evidence type="ECO:0000256" key="17">
    <source>
        <dbReference type="SAM" id="MobiDB-lite"/>
    </source>
</evidence>
<reference evidence="20 21" key="1">
    <citation type="journal article" date="2015" name="Genome Announc.">
        <title>Complete Genome Sequence of Pseudoxanthomonas suwonensis Strain J1, a Cellulose-Degrading Bacterium Isolated from Leaf- and Wood-Enriched Soil.</title>
        <authorList>
            <person name="Hou L."/>
            <person name="Jiang J."/>
            <person name="Xu Z."/>
            <person name="Zhou Y."/>
            <person name="Leung F.C."/>
        </authorList>
    </citation>
    <scope>NUCLEOTIDE SEQUENCE [LARGE SCALE GENOMIC DNA]</scope>
    <source>
        <strain evidence="20 21">J1</strain>
    </source>
</reference>
<dbReference type="EMBL" id="CP011144">
    <property type="protein sequence ID" value="AKC86752.1"/>
    <property type="molecule type" value="Genomic_DNA"/>
</dbReference>
<evidence type="ECO:0000259" key="19">
    <source>
        <dbReference type="PROSITE" id="PS51217"/>
    </source>
</evidence>
<dbReference type="GO" id="GO:0005524">
    <property type="term" value="F:ATP binding"/>
    <property type="evidence" value="ECO:0007669"/>
    <property type="project" value="UniProtKB-UniRule"/>
</dbReference>
<dbReference type="RefSeq" id="WP_052631724.1">
    <property type="nucleotide sequence ID" value="NZ_CP011144.1"/>
</dbReference>
<keyword evidence="6 15" id="KW-0347">Helicase</keyword>
<dbReference type="InterPro" id="IPR004586">
    <property type="entry name" value="RecB"/>
</dbReference>
<dbReference type="GO" id="GO:0008854">
    <property type="term" value="F:exodeoxyribonuclease V activity"/>
    <property type="evidence" value="ECO:0007669"/>
    <property type="project" value="UniProtKB-EC"/>
</dbReference>
<dbReference type="Pfam" id="PF13361">
    <property type="entry name" value="UvrD_C"/>
    <property type="match status" value="1"/>
</dbReference>
<feature type="binding site" evidence="15">
    <location>
        <position position="1104"/>
    </location>
    <ligand>
        <name>Mg(2+)</name>
        <dbReference type="ChEBI" id="CHEBI:18420"/>
    </ligand>
</feature>
<dbReference type="InterPro" id="IPR000212">
    <property type="entry name" value="DNA_helicase_UvrD/REP"/>
</dbReference>
<evidence type="ECO:0000256" key="8">
    <source>
        <dbReference type="ARBA" id="ARBA00022840"/>
    </source>
</evidence>
<evidence type="ECO:0000256" key="2">
    <source>
        <dbReference type="ARBA" id="ARBA00022723"/>
    </source>
</evidence>
<evidence type="ECO:0000256" key="3">
    <source>
        <dbReference type="ARBA" id="ARBA00022741"/>
    </source>
</evidence>
<proteinExistence type="inferred from homology"/>
<evidence type="ECO:0000256" key="16">
    <source>
        <dbReference type="PROSITE-ProRule" id="PRU00560"/>
    </source>
</evidence>
<dbReference type="InterPro" id="IPR011604">
    <property type="entry name" value="PDDEXK-like_dom_sf"/>
</dbReference>
<dbReference type="GO" id="GO:0009338">
    <property type="term" value="C:exodeoxyribonuclease V complex"/>
    <property type="evidence" value="ECO:0007669"/>
    <property type="project" value="TreeGrafter"/>
</dbReference>
<keyword evidence="4 15" id="KW-0227">DNA damage</keyword>
<feature type="binding site" evidence="16">
    <location>
        <begin position="26"/>
        <end position="33"/>
    </location>
    <ligand>
        <name>ATP</name>
        <dbReference type="ChEBI" id="CHEBI:30616"/>
    </ligand>
</feature>
<accession>A0A0E3Z1Q8</accession>
<comment type="catalytic activity">
    <reaction evidence="15">
        <text>Exonucleolytic cleavage (in the presence of ATP) in either 5'- to 3'- or 3'- to 5'-direction to yield 5'-phosphooligonucleotides.</text>
        <dbReference type="EC" id="3.1.11.5"/>
    </reaction>
</comment>
<comment type="subunit">
    <text evidence="15">Heterotrimer of RecB, RecC and RecD. All subunits contribute to DNA-binding. Interacts with RecA.</text>
</comment>
<dbReference type="InterPro" id="IPR011335">
    <property type="entry name" value="Restrct_endonuc-II-like"/>
</dbReference>
<dbReference type="Gene3D" id="1.10.486.10">
    <property type="entry name" value="PCRA, domain 4"/>
    <property type="match status" value="1"/>
</dbReference>
<keyword evidence="10 15" id="KW-0238">DNA-binding</keyword>
<keyword evidence="9 15" id="KW-0460">Magnesium</keyword>
<evidence type="ECO:0000256" key="9">
    <source>
        <dbReference type="ARBA" id="ARBA00022842"/>
    </source>
</evidence>
<keyword evidence="3 15" id="KW-0547">Nucleotide-binding</keyword>
<comment type="cofactor">
    <cofactor evidence="15">
        <name>Mg(2+)</name>
        <dbReference type="ChEBI" id="CHEBI:18420"/>
    </cofactor>
    <text evidence="15">Binds 1 Mg(2+) ion per subunit.</text>
</comment>
<keyword evidence="7 15" id="KW-0269">Exonuclease</keyword>
<keyword evidence="21" id="KW-1185">Reference proteome</keyword>
<feature type="domain" description="UvrD-like helicase ATP-binding" evidence="18">
    <location>
        <begin position="5"/>
        <end position="466"/>
    </location>
</feature>
<evidence type="ECO:0000259" key="18">
    <source>
        <dbReference type="PROSITE" id="PS51198"/>
    </source>
</evidence>
<dbReference type="GO" id="GO:0003677">
    <property type="term" value="F:DNA binding"/>
    <property type="evidence" value="ECO:0007669"/>
    <property type="project" value="UniProtKB-UniRule"/>
</dbReference>